<evidence type="ECO:0000313" key="1">
    <source>
        <dbReference type="EMBL" id="JAE18238.1"/>
    </source>
</evidence>
<organism evidence="1">
    <name type="scientific">Arundo donax</name>
    <name type="common">Giant reed</name>
    <name type="synonym">Donax arundinaceus</name>
    <dbReference type="NCBI Taxonomy" id="35708"/>
    <lineage>
        <taxon>Eukaryota</taxon>
        <taxon>Viridiplantae</taxon>
        <taxon>Streptophyta</taxon>
        <taxon>Embryophyta</taxon>
        <taxon>Tracheophyta</taxon>
        <taxon>Spermatophyta</taxon>
        <taxon>Magnoliopsida</taxon>
        <taxon>Liliopsida</taxon>
        <taxon>Poales</taxon>
        <taxon>Poaceae</taxon>
        <taxon>PACMAD clade</taxon>
        <taxon>Arundinoideae</taxon>
        <taxon>Arundineae</taxon>
        <taxon>Arundo</taxon>
    </lineage>
</organism>
<accession>A0A0A9GC28</accession>
<reference evidence="1" key="1">
    <citation type="submission" date="2014-09" db="EMBL/GenBank/DDBJ databases">
        <authorList>
            <person name="Magalhaes I.L.F."/>
            <person name="Oliveira U."/>
            <person name="Santos F.R."/>
            <person name="Vidigal T.H.D.A."/>
            <person name="Brescovit A.D."/>
            <person name="Santos A.J."/>
        </authorList>
    </citation>
    <scope>NUCLEOTIDE SEQUENCE</scope>
    <source>
        <tissue evidence="1">Shoot tissue taken approximately 20 cm above the soil surface</tissue>
    </source>
</reference>
<dbReference type="EMBL" id="GBRH01179658">
    <property type="protein sequence ID" value="JAE18238.1"/>
    <property type="molecule type" value="Transcribed_RNA"/>
</dbReference>
<name>A0A0A9GC28_ARUDO</name>
<dbReference type="AlphaFoldDB" id="A0A0A9GC28"/>
<reference evidence="1" key="2">
    <citation type="journal article" date="2015" name="Data Brief">
        <title>Shoot transcriptome of the giant reed, Arundo donax.</title>
        <authorList>
            <person name="Barrero R.A."/>
            <person name="Guerrero F.D."/>
            <person name="Moolhuijzen P."/>
            <person name="Goolsby J.A."/>
            <person name="Tidwell J."/>
            <person name="Bellgard S.E."/>
            <person name="Bellgard M.I."/>
        </authorList>
    </citation>
    <scope>NUCLEOTIDE SEQUENCE</scope>
    <source>
        <tissue evidence="1">Shoot tissue taken approximately 20 cm above the soil surface</tissue>
    </source>
</reference>
<sequence length="169" mass="19930">MNATSKPKLQQHPKQATATYATHLIYCNKQNYLMKQIKWYSATIFETSAIAQMTFKILVFTTQKNTCRNNYAHEKHPPQQSLPFAYILKPAIRRRFHHNIICYLAKEQVRGGKHSVLWTYDVEHQRNKRVTLDNLPKPNTISSHIFTFCLLILICNTRQRRRESNLKTV</sequence>
<protein>
    <submittedName>
        <fullName evidence="1">Uncharacterized protein</fullName>
    </submittedName>
</protein>
<proteinExistence type="predicted"/>